<accession>A0A840QTQ5</accession>
<reference evidence="1 2" key="1">
    <citation type="submission" date="2020-08" db="EMBL/GenBank/DDBJ databases">
        <title>Genomic Encyclopedia of Type Strains, Phase IV (KMG-IV): sequencing the most valuable type-strain genomes for metagenomic binning, comparative biology and taxonomic classification.</title>
        <authorList>
            <person name="Goeker M."/>
        </authorList>
    </citation>
    <scope>NUCLEOTIDE SEQUENCE [LARGE SCALE GENOMIC DNA]</scope>
    <source>
        <strain evidence="1 2">DSM 24696</strain>
    </source>
</reference>
<organism evidence="1 2">
    <name type="scientific">Texcoconibacillus texcoconensis</name>
    <dbReference type="NCBI Taxonomy" id="1095777"/>
    <lineage>
        <taxon>Bacteria</taxon>
        <taxon>Bacillati</taxon>
        <taxon>Bacillota</taxon>
        <taxon>Bacilli</taxon>
        <taxon>Bacillales</taxon>
        <taxon>Bacillaceae</taxon>
        <taxon>Texcoconibacillus</taxon>
    </lineage>
</organism>
<sequence>MALTNDIERLRNIQSSEGKHVLSIYLNTDPKGRSQQNGEWKIRFKNGLKKIAEYLRASGNEQQLNQFQTLKSKVEKEIQDNQRSLQRSVVIFASEAHDLWSVYYLQMPVETSFYWESHPVIDQLEQFQKQYPQSGIILTHMDEVKVIETGLGEIQEMWSYTFDPETENWSFSPGLSASEREASSATHKDDFKKRFEENMQRWYRNMAVTIDQLYKKRNWERMYVAGEANMVRTMENHLKKDVDGRVEKNMSALKPAQILSEVFQKSGM</sequence>
<name>A0A840QTQ5_9BACI</name>
<evidence type="ECO:0008006" key="3">
    <source>
        <dbReference type="Google" id="ProtNLM"/>
    </source>
</evidence>
<dbReference type="Pfam" id="PF18846">
    <property type="entry name" value="baeRF_family5"/>
    <property type="match status" value="1"/>
</dbReference>
<protein>
    <recommendedName>
        <fullName evidence="3">Antiporter</fullName>
    </recommendedName>
</protein>
<dbReference type="Proteomes" id="UP000551878">
    <property type="component" value="Unassembled WGS sequence"/>
</dbReference>
<keyword evidence="2" id="KW-1185">Reference proteome</keyword>
<dbReference type="EMBL" id="JACHHB010000015">
    <property type="protein sequence ID" value="MBB5174671.1"/>
    <property type="molecule type" value="Genomic_DNA"/>
</dbReference>
<comment type="caution">
    <text evidence="1">The sequence shown here is derived from an EMBL/GenBank/DDBJ whole genome shotgun (WGS) entry which is preliminary data.</text>
</comment>
<evidence type="ECO:0000313" key="2">
    <source>
        <dbReference type="Proteomes" id="UP000551878"/>
    </source>
</evidence>
<dbReference type="InterPro" id="IPR040983">
    <property type="entry name" value="Bact_RF_family5"/>
</dbReference>
<dbReference type="AlphaFoldDB" id="A0A840QTQ5"/>
<proteinExistence type="predicted"/>
<dbReference type="RefSeq" id="WP_184665081.1">
    <property type="nucleotide sequence ID" value="NZ_JACHHB010000015.1"/>
</dbReference>
<gene>
    <name evidence="1" type="ORF">HNQ41_002888</name>
</gene>
<evidence type="ECO:0000313" key="1">
    <source>
        <dbReference type="EMBL" id="MBB5174671.1"/>
    </source>
</evidence>